<dbReference type="InterPro" id="IPR007813">
    <property type="entry name" value="PilN"/>
</dbReference>
<protein>
    <submittedName>
        <fullName evidence="1">General secretion pathway protein GspL</fullName>
    </submittedName>
</protein>
<keyword evidence="2" id="KW-1185">Reference proteome</keyword>
<dbReference type="OrthoDB" id="5621075at2"/>
<evidence type="ECO:0000313" key="1">
    <source>
        <dbReference type="EMBL" id="KGO97916.1"/>
    </source>
</evidence>
<dbReference type="STRING" id="1385515.GCA_000423325_02021"/>
<evidence type="ECO:0000313" key="2">
    <source>
        <dbReference type="Proteomes" id="UP000030003"/>
    </source>
</evidence>
<dbReference type="SUPFAM" id="SSF53067">
    <property type="entry name" value="Actin-like ATPase domain"/>
    <property type="match status" value="1"/>
</dbReference>
<organism evidence="1 2">
    <name type="scientific">Lysobacter defluvii IMMIB APB-9 = DSM 18482</name>
    <dbReference type="NCBI Taxonomy" id="1385515"/>
    <lineage>
        <taxon>Bacteria</taxon>
        <taxon>Pseudomonadati</taxon>
        <taxon>Pseudomonadota</taxon>
        <taxon>Gammaproteobacteria</taxon>
        <taxon>Lysobacterales</taxon>
        <taxon>Lysobacteraceae</taxon>
        <taxon>Novilysobacter</taxon>
    </lineage>
</organism>
<reference evidence="1 2" key="1">
    <citation type="submission" date="2013-08" db="EMBL/GenBank/DDBJ databases">
        <title>Genomic analysis of Lysobacter defluvii.</title>
        <authorList>
            <person name="Wang Q."/>
            <person name="Wang G."/>
        </authorList>
    </citation>
    <scope>NUCLEOTIDE SEQUENCE [LARGE SCALE GENOMIC DNA]</scope>
    <source>
        <strain evidence="1 2">IMMIB APB-9</strain>
    </source>
</reference>
<comment type="caution">
    <text evidence="1">The sequence shown here is derived from an EMBL/GenBank/DDBJ whole genome shotgun (WGS) entry which is preliminary data.</text>
</comment>
<dbReference type="Pfam" id="PF05137">
    <property type="entry name" value="PilN"/>
    <property type="match status" value="1"/>
</dbReference>
<proteinExistence type="predicted"/>
<dbReference type="Gene3D" id="3.30.420.380">
    <property type="match status" value="1"/>
</dbReference>
<dbReference type="InterPro" id="IPR043129">
    <property type="entry name" value="ATPase_NBD"/>
</dbReference>
<dbReference type="InterPro" id="IPR052534">
    <property type="entry name" value="Extracell_DNA_Util/SecSys_Comp"/>
</dbReference>
<dbReference type="RefSeq" id="WP_036138288.1">
    <property type="nucleotide sequence ID" value="NZ_AVBH01000168.1"/>
</dbReference>
<name>A0A0A0M9X6_9GAMM</name>
<dbReference type="eggNOG" id="COG3166">
    <property type="taxonomic scope" value="Bacteria"/>
</dbReference>
<gene>
    <name evidence="1" type="ORF">N791_06410</name>
</gene>
<dbReference type="EMBL" id="AVBH01000168">
    <property type="protein sequence ID" value="KGO97916.1"/>
    <property type="molecule type" value="Genomic_DNA"/>
</dbReference>
<sequence>MSVTGAIPGSALGRIGARLGPGAGGFLSWWGRSLAQLLPPRLRRALELEPGRLLLQPADGTMGLLLQREQQLDAAASLDAAALDLAGGRDPFAAVLDPRSRQLPRWLLLPSGSALVRTLRLPAAAGSRLHEVAGFEVERQTPFTSDAVVFDARAVGPAGEGQLDVALVVVPKARLQPRLAALGPVAGTLAGVDVQGADGQPLGVNLLPPAQRHRLRNPWATVNRVLAGVAVLALVAAAAQILDNRREAADALEALIADRAEASRGEADGLRQARLLLEGQAFLERTRAARPPTTAVLAELTRRLPDDTYLESLSIRGDELTMVGLGRNPAALVGQLQGADLWRSPALAGAVMPDPASGRDRFTVTAKLATPAAMATAGEAR</sequence>
<dbReference type="PANTHER" id="PTHR40278">
    <property type="entry name" value="DNA UTILIZATION PROTEIN HOFN"/>
    <property type="match status" value="1"/>
</dbReference>
<dbReference type="AlphaFoldDB" id="A0A0A0M9X6"/>
<accession>A0A0A0M9X6</accession>
<dbReference type="PANTHER" id="PTHR40278:SF1">
    <property type="entry name" value="DNA UTILIZATION PROTEIN HOFN"/>
    <property type="match status" value="1"/>
</dbReference>
<dbReference type="Proteomes" id="UP000030003">
    <property type="component" value="Unassembled WGS sequence"/>
</dbReference>